<organism evidence="1 2">
    <name type="scientific">Eimeria mitis</name>
    <dbReference type="NCBI Taxonomy" id="44415"/>
    <lineage>
        <taxon>Eukaryota</taxon>
        <taxon>Sar</taxon>
        <taxon>Alveolata</taxon>
        <taxon>Apicomplexa</taxon>
        <taxon>Conoidasida</taxon>
        <taxon>Coccidia</taxon>
        <taxon>Eucoccidiorida</taxon>
        <taxon>Eimeriorina</taxon>
        <taxon>Eimeriidae</taxon>
        <taxon>Eimeria</taxon>
    </lineage>
</organism>
<dbReference type="EMBL" id="HG684357">
    <property type="protein sequence ID" value="CDJ32636.1"/>
    <property type="molecule type" value="Genomic_DNA"/>
</dbReference>
<protein>
    <submittedName>
        <fullName evidence="1">SET domain-containing protein, putative</fullName>
    </submittedName>
</protein>
<dbReference type="Proteomes" id="UP000030744">
    <property type="component" value="Unassembled WGS sequence"/>
</dbReference>
<reference evidence="1" key="2">
    <citation type="submission" date="2013-10" db="EMBL/GenBank/DDBJ databases">
        <authorList>
            <person name="Aslett M."/>
        </authorList>
    </citation>
    <scope>NUCLEOTIDE SEQUENCE [LARGE SCALE GENOMIC DNA]</scope>
    <source>
        <strain evidence="1">Houghton</strain>
    </source>
</reference>
<dbReference type="VEuPathDB" id="ToxoDB:EMH_0076640"/>
<evidence type="ECO:0000313" key="1">
    <source>
        <dbReference type="EMBL" id="CDJ32636.1"/>
    </source>
</evidence>
<dbReference type="SUPFAM" id="SSF82199">
    <property type="entry name" value="SET domain"/>
    <property type="match status" value="1"/>
</dbReference>
<keyword evidence="2" id="KW-1185">Reference proteome</keyword>
<proteinExistence type="predicted"/>
<sequence length="185" mass="19484">MIPAAENPLPDLPRNPDGSFLPPGALLISASRIPDAGLGLFAGEGIRAGTWICEYIGEKKSLMEIMHMKDRQYVMGTGHINCHIDATNHLKASVPRGFGFCGVDGADLFGVEALDLLADFVGESESSESASTLRRFGFGGVLVIADSGSESLDCSAESPVAVLGAADPVLHACKPRLMYSSYISL</sequence>
<dbReference type="OrthoDB" id="5560686at2759"/>
<dbReference type="InterPro" id="IPR046341">
    <property type="entry name" value="SET_dom_sf"/>
</dbReference>
<accession>U6K724</accession>
<name>U6K724_9EIME</name>
<evidence type="ECO:0000313" key="2">
    <source>
        <dbReference type="Proteomes" id="UP000030744"/>
    </source>
</evidence>
<dbReference type="GeneID" id="25382118"/>
<dbReference type="AlphaFoldDB" id="U6K724"/>
<dbReference type="Gene3D" id="2.170.270.10">
    <property type="entry name" value="SET domain"/>
    <property type="match status" value="1"/>
</dbReference>
<gene>
    <name evidence="1" type="ORF">EMH_0076640</name>
</gene>
<dbReference type="RefSeq" id="XP_013355200.1">
    <property type="nucleotide sequence ID" value="XM_013499746.1"/>
</dbReference>
<reference evidence="1" key="1">
    <citation type="submission" date="2013-10" db="EMBL/GenBank/DDBJ databases">
        <title>Genomic analysis of the causative agents of coccidiosis in chickens.</title>
        <authorList>
            <person name="Reid A.J."/>
            <person name="Blake D."/>
            <person name="Billington K."/>
            <person name="Browne H."/>
            <person name="Dunn M."/>
            <person name="Hung S."/>
            <person name="Kawahara F."/>
            <person name="Miranda-Saavedra D."/>
            <person name="Mourier T."/>
            <person name="Nagra H."/>
            <person name="Otto T.D."/>
            <person name="Rawlings N."/>
            <person name="Sanchez A."/>
            <person name="Sanders M."/>
            <person name="Subramaniam C."/>
            <person name="Tay Y."/>
            <person name="Dear P."/>
            <person name="Doerig C."/>
            <person name="Gruber A."/>
            <person name="Parkinson J."/>
            <person name="Shirley M."/>
            <person name="Wan K.L."/>
            <person name="Berriman M."/>
            <person name="Tomley F."/>
            <person name="Pain A."/>
        </authorList>
    </citation>
    <scope>NUCLEOTIDE SEQUENCE [LARGE SCALE GENOMIC DNA]</scope>
    <source>
        <strain evidence="1">Houghton</strain>
    </source>
</reference>